<accession>A0A3N4HET7</accession>
<reference evidence="3 4" key="1">
    <citation type="submission" date="2018-11" db="EMBL/GenBank/DDBJ databases">
        <title>Draft genome sequence of Gordonia sp. RS15-1S isolated from rice stems.</title>
        <authorList>
            <person name="Muangham S."/>
        </authorList>
    </citation>
    <scope>NUCLEOTIDE SEQUENCE [LARGE SCALE GENOMIC DNA]</scope>
    <source>
        <strain evidence="3 4">RS15-1S</strain>
    </source>
</reference>
<sequence>MSDNTLPIHPLTGMRAIGYTRKGPIWPVLGGSEGGGHPSGDGGEGGEPDGDEPKTFTQDEVDQIIGRTRTEERRKASQKYADYDDLKATAAAKKTADERIADLEKQNAQSQANSLRLRVAGDYGISTKRGENGEPSDAELFLTGTDEETLTAQAERLAAREEERKKNQPHVSREGYNPRPKPDSTKEFLAALTGRGQ</sequence>
<evidence type="ECO:0000313" key="3">
    <source>
        <dbReference type="EMBL" id="RPA64914.1"/>
    </source>
</evidence>
<feature type="region of interest" description="Disordered" evidence="2">
    <location>
        <begin position="22"/>
        <end position="79"/>
    </location>
</feature>
<dbReference type="Proteomes" id="UP000267536">
    <property type="component" value="Unassembled WGS sequence"/>
</dbReference>
<keyword evidence="4" id="KW-1185">Reference proteome</keyword>
<evidence type="ECO:0000256" key="1">
    <source>
        <dbReference type="SAM" id="Coils"/>
    </source>
</evidence>
<proteinExistence type="predicted"/>
<dbReference type="EMBL" id="RKMH01000004">
    <property type="protein sequence ID" value="RPA64914.1"/>
    <property type="molecule type" value="Genomic_DNA"/>
</dbReference>
<feature type="coiled-coil region" evidence="1">
    <location>
        <begin position="86"/>
        <end position="113"/>
    </location>
</feature>
<dbReference type="OrthoDB" id="4775340at2"/>
<evidence type="ECO:0008006" key="5">
    <source>
        <dbReference type="Google" id="ProtNLM"/>
    </source>
</evidence>
<keyword evidence="1" id="KW-0175">Coiled coil</keyword>
<gene>
    <name evidence="3" type="ORF">EF294_07470</name>
</gene>
<protein>
    <recommendedName>
        <fullName evidence="5">DUF4355 domain-containing protein</fullName>
    </recommendedName>
</protein>
<dbReference type="RefSeq" id="WP_123927499.1">
    <property type="nucleotide sequence ID" value="NZ_JBPSDP010000004.1"/>
</dbReference>
<feature type="region of interest" description="Disordered" evidence="2">
    <location>
        <begin position="156"/>
        <end position="197"/>
    </location>
</feature>
<feature type="compositionally biased region" description="Gly residues" evidence="2">
    <location>
        <begin position="31"/>
        <end position="43"/>
    </location>
</feature>
<comment type="caution">
    <text evidence="3">The sequence shown here is derived from an EMBL/GenBank/DDBJ whole genome shotgun (WGS) entry which is preliminary data.</text>
</comment>
<name>A0A3N4HET7_9ACTN</name>
<evidence type="ECO:0000256" key="2">
    <source>
        <dbReference type="SAM" id="MobiDB-lite"/>
    </source>
</evidence>
<dbReference type="AlphaFoldDB" id="A0A3N4HET7"/>
<feature type="compositionally biased region" description="Basic and acidic residues" evidence="2">
    <location>
        <begin position="68"/>
        <end position="79"/>
    </location>
</feature>
<evidence type="ECO:0000313" key="4">
    <source>
        <dbReference type="Proteomes" id="UP000267536"/>
    </source>
</evidence>
<feature type="compositionally biased region" description="Basic and acidic residues" evidence="2">
    <location>
        <begin position="157"/>
        <end position="166"/>
    </location>
</feature>
<organism evidence="3 4">
    <name type="scientific">Gordonia oryzae</name>
    <dbReference type="NCBI Taxonomy" id="2487349"/>
    <lineage>
        <taxon>Bacteria</taxon>
        <taxon>Bacillati</taxon>
        <taxon>Actinomycetota</taxon>
        <taxon>Actinomycetes</taxon>
        <taxon>Mycobacteriales</taxon>
        <taxon>Gordoniaceae</taxon>
        <taxon>Gordonia</taxon>
    </lineage>
</organism>